<dbReference type="GeneID" id="93091189"/>
<dbReference type="InterPro" id="IPR033469">
    <property type="entry name" value="CYTH-like_dom_sf"/>
</dbReference>
<evidence type="ECO:0000313" key="1">
    <source>
        <dbReference type="EMBL" id="SUX10559.1"/>
    </source>
</evidence>
<gene>
    <name evidence="1" type="ORF">NCTC12475_00756</name>
</gene>
<organism evidence="1 2">
    <name type="scientific">Campylobacter sputorum subsp. sputorum</name>
    <dbReference type="NCBI Taxonomy" id="32024"/>
    <lineage>
        <taxon>Bacteria</taxon>
        <taxon>Pseudomonadati</taxon>
        <taxon>Campylobacterota</taxon>
        <taxon>Epsilonproteobacteria</taxon>
        <taxon>Campylobacterales</taxon>
        <taxon>Campylobacteraceae</taxon>
        <taxon>Campylobacter</taxon>
    </lineage>
</organism>
<proteinExistence type="predicted"/>
<dbReference type="STRING" id="32024.GCA_000788295_01176"/>
<accession>A0A381DIQ2</accession>
<reference evidence="1 2" key="1">
    <citation type="submission" date="2018-06" db="EMBL/GenBank/DDBJ databases">
        <authorList>
            <consortium name="Pathogen Informatics"/>
            <person name="Doyle S."/>
        </authorList>
    </citation>
    <scope>NUCLEOTIDE SEQUENCE [LARGE SCALE GENOMIC DNA]</scope>
    <source>
        <strain evidence="1 2">NCTC12475</strain>
    </source>
</reference>
<dbReference type="OrthoDB" id="9777271at2"/>
<dbReference type="SMART" id="SM00880">
    <property type="entry name" value="CHAD"/>
    <property type="match status" value="1"/>
</dbReference>
<dbReference type="RefSeq" id="WP_089182952.1">
    <property type="nucleotide sequence ID" value="NZ_CP043427.1"/>
</dbReference>
<dbReference type="PANTHER" id="PTHR39339">
    <property type="entry name" value="SLR1444 PROTEIN"/>
    <property type="match status" value="1"/>
</dbReference>
<dbReference type="PANTHER" id="PTHR39339:SF1">
    <property type="entry name" value="CHAD DOMAIN-CONTAINING PROTEIN"/>
    <property type="match status" value="1"/>
</dbReference>
<name>A0A381DIQ2_9BACT</name>
<dbReference type="Gene3D" id="2.40.320.10">
    <property type="entry name" value="Hypothetical Protein Pfu-838710-001"/>
    <property type="match status" value="1"/>
</dbReference>
<dbReference type="Pfam" id="PF05235">
    <property type="entry name" value="CHAD"/>
    <property type="match status" value="1"/>
</dbReference>
<dbReference type="InterPro" id="IPR038186">
    <property type="entry name" value="CHAD_dom_sf"/>
</dbReference>
<protein>
    <submittedName>
        <fullName evidence="1">CHAD domain-contain protein</fullName>
    </submittedName>
</protein>
<dbReference type="Proteomes" id="UP000254920">
    <property type="component" value="Unassembled WGS sequence"/>
</dbReference>
<dbReference type="InterPro" id="IPR007899">
    <property type="entry name" value="CHAD_dom"/>
</dbReference>
<dbReference type="PROSITE" id="PS51708">
    <property type="entry name" value="CHAD"/>
    <property type="match status" value="1"/>
</dbReference>
<dbReference type="Gene3D" id="1.40.20.10">
    <property type="entry name" value="CHAD domain"/>
    <property type="match status" value="1"/>
</dbReference>
<sequence>MVLEIERKFLIDSEIILDEFTLDDINFQLLKVEQFYTQITKFDERRYRKSSKSYFFTYKKGKGISRVENEHEITKKEFKRAKELMLGSLISKDRYLFKINNLPCNIDIYSGDLSGLIVLEIEFLTIDDANNFKIPNFLQKHILKEITYEDEYKNKNLALFGNPDAGFDVEKSMDILDKVSPLLQNLVFPDSINAMDGVRVSFYYLFKLIQHYKNDYLKTFNDESMHQFRVNLRKSRSLLKLIGSVFDQDITKHFCDEFKKLANSTNKIRDIDVFLNFIDNSDEYETHKAILRNSKNRQITQFKQILEDSEILFEEWSMLLRENSDFYKGINHDKKLKKLVSKALRIQMVKLQKRLFNLNSDCKNSYFHKIRIEFKKFRYLADMYKSFYKDEKLLNCILKSKEAQELFGNLQDRDVWLSMIDELENHDNNDLSELKSKFKKDIINLRDEILRKKDKLRKRFLKSSKIIKIYT</sequence>
<keyword evidence="2" id="KW-1185">Reference proteome</keyword>
<dbReference type="SUPFAM" id="SSF55154">
    <property type="entry name" value="CYTH-like phosphatases"/>
    <property type="match status" value="1"/>
</dbReference>
<dbReference type="EMBL" id="UFVD01000001">
    <property type="protein sequence ID" value="SUX10559.1"/>
    <property type="molecule type" value="Genomic_DNA"/>
</dbReference>
<evidence type="ECO:0000313" key="2">
    <source>
        <dbReference type="Proteomes" id="UP000254920"/>
    </source>
</evidence>
<dbReference type="AlphaFoldDB" id="A0A381DIQ2"/>